<feature type="region of interest" description="Disordered" evidence="1">
    <location>
        <begin position="184"/>
        <end position="206"/>
    </location>
</feature>
<keyword evidence="4" id="KW-1185">Reference proteome</keyword>
<name>A0ABN8ZAA1_RANTA</name>
<feature type="chain" id="PRO_5046498209" evidence="2">
    <location>
        <begin position="22"/>
        <end position="206"/>
    </location>
</feature>
<dbReference type="EMBL" id="OX459964">
    <property type="protein sequence ID" value="CAI9168839.1"/>
    <property type="molecule type" value="Genomic_DNA"/>
</dbReference>
<evidence type="ECO:0000256" key="2">
    <source>
        <dbReference type="SAM" id="SignalP"/>
    </source>
</evidence>
<gene>
    <name evidence="3" type="ORF">MRATA1EN1_LOCUS17801</name>
</gene>
<feature type="signal peptide" evidence="2">
    <location>
        <begin position="1"/>
        <end position="21"/>
    </location>
</feature>
<evidence type="ECO:0000313" key="4">
    <source>
        <dbReference type="Proteomes" id="UP001176941"/>
    </source>
</evidence>
<feature type="region of interest" description="Disordered" evidence="1">
    <location>
        <begin position="94"/>
        <end position="118"/>
    </location>
</feature>
<sequence>MTNTQWIFLKLLRLWKAGCVGGTLQGIGNIGENKSRVHNLIIYQIPVSADIPWLVSASLQQLPDSSSHVISPLLPLSSSYKGAVASECGCQEESRKAKEPKRVRPSCSHTHTPQTPRKRMRITGKGTANQLQGCIAVGTPSFSWLPELLLLSPGFGFSMAHGNPASSVYAAQKKDLLVELWPGSPRSQARGLRGQGDAGEDPGWDG</sequence>
<keyword evidence="2" id="KW-0732">Signal</keyword>
<evidence type="ECO:0000256" key="1">
    <source>
        <dbReference type="SAM" id="MobiDB-lite"/>
    </source>
</evidence>
<reference evidence="3" key="1">
    <citation type="submission" date="2023-04" db="EMBL/GenBank/DDBJ databases">
        <authorList>
            <consortium name="ELIXIR-Norway"/>
        </authorList>
    </citation>
    <scope>NUCLEOTIDE SEQUENCE [LARGE SCALE GENOMIC DNA]</scope>
</reference>
<organism evidence="3 4">
    <name type="scientific">Rangifer tarandus platyrhynchus</name>
    <name type="common">Svalbard reindeer</name>
    <dbReference type="NCBI Taxonomy" id="3082113"/>
    <lineage>
        <taxon>Eukaryota</taxon>
        <taxon>Metazoa</taxon>
        <taxon>Chordata</taxon>
        <taxon>Craniata</taxon>
        <taxon>Vertebrata</taxon>
        <taxon>Euteleostomi</taxon>
        <taxon>Mammalia</taxon>
        <taxon>Eutheria</taxon>
        <taxon>Laurasiatheria</taxon>
        <taxon>Artiodactyla</taxon>
        <taxon>Ruminantia</taxon>
        <taxon>Pecora</taxon>
        <taxon>Cervidae</taxon>
        <taxon>Odocoileinae</taxon>
        <taxon>Rangifer</taxon>
    </lineage>
</organism>
<accession>A0ABN8ZAA1</accession>
<dbReference type="Proteomes" id="UP001176941">
    <property type="component" value="Chromosome 28"/>
</dbReference>
<evidence type="ECO:0000313" key="3">
    <source>
        <dbReference type="EMBL" id="CAI9168839.1"/>
    </source>
</evidence>
<proteinExistence type="predicted"/>
<protein>
    <submittedName>
        <fullName evidence="3">Uncharacterized protein</fullName>
    </submittedName>
</protein>